<evidence type="ECO:0000313" key="2">
    <source>
        <dbReference type="EMBL" id="AKC91636.1"/>
    </source>
</evidence>
<sequence length="722" mass="82456">MCFYLKSLHNVIVVVGFFILVASKTTASLRIDADQLIDVKPINNNATGFYFQDTNRLQFVEKVWTFVIEMNHGAVFVALNELWTQAKNFETFLDENKNLTCATRTIAQTQFKAFVKTRILDLVEKHNTLDSKLQSLNSSQRDALTLNENGEAAASKPAKRKRRGVLNFVGTGYKYMFGLMDANDAALLHKVAQESNALNQQVKQLTDEMISLSQFEEHKQCVEQQRADSCVYMTAKMSLFTEQIDEIETMYINLNNAVESALQNNHIDSMVMPPVRLLSEMTNVTVNIPHGLQWPVKLDLNNINYLINEKIVKTHAFMTTDRKLLFILEVPLVGSETYTMYEVVPVPMCKGENNKCAIVLPETKYLAVSSDKRNYVRMDDTAEKRCRVGPTALLCYNAAVVQTIEKTSMCDIKILLDRTTAMDGDCNVRVGRFDSEIFHPIHDHNQWLYVLQRDTALQFNCEKDLEVNQYMLKKGTGTITGKNYNVMCKIVTRNSILTLTNVKKSLFTQLSTPLELFFNIDAALRDIDTLRIDNTKKNNNLNYDNLNGMTERLQELRRRENNNTVFSDAETAPDAGAESWFCWFVSFFNVECRHVEQFIAALAALIVCAILFRVYRCLCPGACTALFCRCRNRNNASVVRVRDKLQFVNRPPPSLLPPPASMEKINDSQTTKSDENFVKFNKNASVSYKLRNKYNNDNRNSDDDNDDDDDKNASKIFIKHNN</sequence>
<evidence type="ECO:0000256" key="1">
    <source>
        <dbReference type="SAM" id="MobiDB-lite"/>
    </source>
</evidence>
<dbReference type="GeneID" id="24170839"/>
<dbReference type="EMBL" id="KP752043">
    <property type="protein sequence ID" value="AKC91636.1"/>
    <property type="molecule type" value="Genomic_DNA"/>
</dbReference>
<protein>
    <submittedName>
        <fullName evidence="2">Fusion protein</fullName>
    </submittedName>
</protein>
<dbReference type="InterPro" id="IPR022048">
    <property type="entry name" value="Envelope_fusion-like"/>
</dbReference>
<accession>A0A0E3Z7C2</accession>
<dbReference type="Pfam" id="PF12259">
    <property type="entry name" value="Baculo_F"/>
    <property type="match status" value="1"/>
</dbReference>
<feature type="region of interest" description="Disordered" evidence="1">
    <location>
        <begin position="689"/>
        <end position="722"/>
    </location>
</feature>
<organism evidence="2 3">
    <name type="scientific">Lambdina fiscellaria nucleopolyhedrovirus</name>
    <dbReference type="NCBI Taxonomy" id="1642929"/>
    <lineage>
        <taxon>Viruses</taxon>
        <taxon>Viruses incertae sedis</taxon>
        <taxon>Naldaviricetes</taxon>
        <taxon>Lefavirales</taxon>
        <taxon>Baculoviridae</taxon>
        <taxon>Alphabaculovirus</taxon>
        <taxon>Alphabaculovirus lafiscellariae</taxon>
    </lineage>
</organism>
<feature type="region of interest" description="Disordered" evidence="1">
    <location>
        <begin position="650"/>
        <end position="671"/>
    </location>
</feature>
<reference evidence="2 3" key="1">
    <citation type="journal article" date="2015" name="Genome Announc.">
        <title>Genome Sequence of an Alphabaculovirus Isolated from the Oak Looper, Lambdina fiscellaria, Contains a Putative 2-Kilobase-Pair Transposable Element Encoding a Transposase and a FLYWCH Domain-Containing Protein.</title>
        <authorList>
            <person name="Rohrmann G.F."/>
            <person name="Erlandson M.A."/>
            <person name="Theilmann D.A."/>
        </authorList>
    </citation>
    <scope>NUCLEOTIDE SEQUENCE [LARGE SCALE GENOMIC DNA]</scope>
    <source>
        <strain evidence="2">GR15</strain>
    </source>
</reference>
<evidence type="ECO:0000313" key="3">
    <source>
        <dbReference type="Proteomes" id="UP000201190"/>
    </source>
</evidence>
<dbReference type="RefSeq" id="YP_009133218.1">
    <property type="nucleotide sequence ID" value="NC_026922.1"/>
</dbReference>
<feature type="compositionally biased region" description="Pro residues" evidence="1">
    <location>
        <begin position="650"/>
        <end position="660"/>
    </location>
</feature>
<proteinExistence type="predicted"/>
<dbReference type="KEGG" id="vg:24170839"/>
<keyword evidence="3" id="KW-1185">Reference proteome</keyword>
<dbReference type="Proteomes" id="UP000201190">
    <property type="component" value="Segment"/>
</dbReference>
<dbReference type="OrthoDB" id="3109at10239"/>
<name>A0A0E3Z7C2_9ABAC</name>